<name>A0A1U8AZ71_NELNU</name>
<organism evidence="7 8">
    <name type="scientific">Nelumbo nucifera</name>
    <name type="common">Sacred lotus</name>
    <dbReference type="NCBI Taxonomy" id="4432"/>
    <lineage>
        <taxon>Eukaryota</taxon>
        <taxon>Viridiplantae</taxon>
        <taxon>Streptophyta</taxon>
        <taxon>Embryophyta</taxon>
        <taxon>Tracheophyta</taxon>
        <taxon>Spermatophyta</taxon>
        <taxon>Magnoliopsida</taxon>
        <taxon>Proteales</taxon>
        <taxon>Nelumbonaceae</taxon>
        <taxon>Nelumbo</taxon>
    </lineage>
</organism>
<dbReference type="GO" id="GO:0006417">
    <property type="term" value="P:regulation of translation"/>
    <property type="evidence" value="ECO:0007669"/>
    <property type="project" value="UniProtKB-KW"/>
</dbReference>
<dbReference type="InterPro" id="IPR003891">
    <property type="entry name" value="Initiation_fac_eIF4g_MI"/>
</dbReference>
<dbReference type="InterPro" id="IPR016024">
    <property type="entry name" value="ARM-type_fold"/>
</dbReference>
<evidence type="ECO:0000313" key="8">
    <source>
        <dbReference type="RefSeq" id="XP_010273660.1"/>
    </source>
</evidence>
<dbReference type="Proteomes" id="UP000189703">
    <property type="component" value="Unplaced"/>
</dbReference>
<proteinExistence type="inferred from homology"/>
<dbReference type="SMART" id="SM00544">
    <property type="entry name" value="MA3"/>
    <property type="match status" value="1"/>
</dbReference>
<evidence type="ECO:0000313" key="7">
    <source>
        <dbReference type="Proteomes" id="UP000189703"/>
    </source>
</evidence>
<dbReference type="KEGG" id="nnu:104609132"/>
<evidence type="ECO:0000259" key="6">
    <source>
        <dbReference type="PROSITE" id="PS51366"/>
    </source>
</evidence>
<reference evidence="8" key="1">
    <citation type="submission" date="2025-08" db="UniProtKB">
        <authorList>
            <consortium name="RefSeq"/>
        </authorList>
    </citation>
    <scope>IDENTIFICATION</scope>
</reference>
<dbReference type="GO" id="GO:0006413">
    <property type="term" value="P:translational initiation"/>
    <property type="evidence" value="ECO:0000318"/>
    <property type="project" value="GO_Central"/>
</dbReference>
<sequence>MQQADQTVISLRPGGGGNRGSRILAPRFDSAFGNSGGGGLGGSSATSVSSSSDLHLLRPYGGAPPTSSFKTGDLRFEGRERVCYTRDQLLQLREIADVPEDILKIKCDIEAEFLGDDQNWVHGDTNVQPQTQSRYSEPDNRDWRGRSAQLPSSGEERSWETLRDNKELAASRLDSRQQDQFNRQDQLNTQFSRAQISSNQGGPAPALIKAEVPWSVRRGNLTEKERVLKTVKGILNKLTPEKFDVLKGQLINSGITTQDILKGVISLIFEKAVLEPTFCPMYALLCSDLNEKLPPFPSDEPGGKEITFKRILLNNCQEAFEGADNLRAEIRQMTAPEQELERRDKERMVKLRTLGNIRLIGELLKQKMVPEIIVHHIVQELLGHDGKSCPDEENVEAICQFFNTIGKQLNESQKSRRINDMYFNRLKELTTNQHLAPRLRFMVRDVLELRANNWVPRREEVKAKTITEIHSEAEKNLGLRPGATANMRNGRGAGASGGIGPGGFRPGSGGMMPGMPGMRKMPGMPGIDNDNWEVPRTRSMPRGDGLISMQSSGRVQTPLVSKSTSINSKLLPQGSGGLMTGKTSALLQGSVPPARPSSLVSGMDPVAQSPASARPVVSAPSTVPVPVRPAASVTRSNPAELEKKTISLLDEYFEIRDLDEAFRCVEELKDTSFYPEVVKETISRSLDRRVPCVDLALKLLDFLFARKLLSARDMGTGCLLYASMLDDIGIDLPKAPSNFGDVTGKLVLSGALDFKVIKEILKKVEDTYFRKLIFDAAMSSLDSDPSGQKILSVNGAEIQTFQSMLS</sequence>
<dbReference type="FunCoup" id="A0A1U8AZ71">
    <property type="interactions" value="3508"/>
</dbReference>
<feature type="region of interest" description="Disordered" evidence="5">
    <location>
        <begin position="1"/>
        <end position="23"/>
    </location>
</feature>
<dbReference type="Pfam" id="PF02854">
    <property type="entry name" value="MIF4G"/>
    <property type="match status" value="1"/>
</dbReference>
<keyword evidence="4" id="KW-0648">Protein biosynthesis</keyword>
<dbReference type="AlphaFoldDB" id="A0A1U8AZ71"/>
<feature type="compositionally biased region" description="Polar residues" evidence="5">
    <location>
        <begin position="125"/>
        <end position="135"/>
    </location>
</feature>
<dbReference type="STRING" id="4432.A0A1U8AZ71"/>
<dbReference type="Pfam" id="PF02847">
    <property type="entry name" value="MA3"/>
    <property type="match status" value="1"/>
</dbReference>
<evidence type="ECO:0000256" key="1">
    <source>
        <dbReference type="ARBA" id="ARBA00005775"/>
    </source>
</evidence>
<feature type="domain" description="MI" evidence="6">
    <location>
        <begin position="640"/>
        <end position="762"/>
    </location>
</feature>
<dbReference type="PANTHER" id="PTHR23253:SF53">
    <property type="entry name" value="EUKARYOTIC TRANSLATION INITIATION FACTOR ISOFORM 4G-1"/>
    <property type="match status" value="1"/>
</dbReference>
<dbReference type="GO" id="GO:0003743">
    <property type="term" value="F:translation initiation factor activity"/>
    <property type="evidence" value="ECO:0000318"/>
    <property type="project" value="GO_Central"/>
</dbReference>
<feature type="compositionally biased region" description="Polar residues" evidence="5">
    <location>
        <begin position="548"/>
        <end position="570"/>
    </location>
</feature>
<evidence type="ECO:0000256" key="3">
    <source>
        <dbReference type="ARBA" id="ARBA00022845"/>
    </source>
</evidence>
<accession>A0A1U8AZ71</accession>
<dbReference type="OMA" id="QALWSEM"/>
<evidence type="ECO:0000256" key="5">
    <source>
        <dbReference type="SAM" id="MobiDB-lite"/>
    </source>
</evidence>
<dbReference type="Gene3D" id="1.25.40.180">
    <property type="match status" value="2"/>
</dbReference>
<comment type="similarity">
    <text evidence="1">Belongs to the eukaryotic initiation factor 4G family.</text>
</comment>
<keyword evidence="7" id="KW-1185">Reference proteome</keyword>
<dbReference type="InParanoid" id="A0A1U8AZ71"/>
<dbReference type="RefSeq" id="XP_010273660.1">
    <property type="nucleotide sequence ID" value="XM_010275358.2"/>
</dbReference>
<keyword evidence="2" id="KW-0396">Initiation factor</keyword>
<dbReference type="SUPFAM" id="SSF48371">
    <property type="entry name" value="ARM repeat"/>
    <property type="match status" value="2"/>
</dbReference>
<dbReference type="GeneID" id="104609132"/>
<dbReference type="OrthoDB" id="514777at2759"/>
<keyword evidence="3" id="KW-0810">Translation regulation</keyword>
<dbReference type="GO" id="GO:0016281">
    <property type="term" value="C:eukaryotic translation initiation factor 4F complex"/>
    <property type="evidence" value="ECO:0000318"/>
    <property type="project" value="GO_Central"/>
</dbReference>
<feature type="region of interest" description="Disordered" evidence="5">
    <location>
        <begin position="547"/>
        <end position="575"/>
    </location>
</feature>
<dbReference type="GO" id="GO:0003729">
    <property type="term" value="F:mRNA binding"/>
    <property type="evidence" value="ECO:0000318"/>
    <property type="project" value="GO_Central"/>
</dbReference>
<dbReference type="SMART" id="SM00543">
    <property type="entry name" value="MIF4G"/>
    <property type="match status" value="1"/>
</dbReference>
<dbReference type="PANTHER" id="PTHR23253">
    <property type="entry name" value="EUKARYOTIC TRANSLATION INITIATION FACTOR 4 GAMMA"/>
    <property type="match status" value="1"/>
</dbReference>
<dbReference type="PROSITE" id="PS51366">
    <property type="entry name" value="MI"/>
    <property type="match status" value="1"/>
</dbReference>
<feature type="compositionally biased region" description="Basic and acidic residues" evidence="5">
    <location>
        <begin position="136"/>
        <end position="145"/>
    </location>
</feature>
<dbReference type="FunFam" id="1.25.40.180:FF:000027">
    <property type="entry name" value="Eukaryotic translation initiation factor isoform 4G-2"/>
    <property type="match status" value="1"/>
</dbReference>
<evidence type="ECO:0000256" key="4">
    <source>
        <dbReference type="ARBA" id="ARBA00022917"/>
    </source>
</evidence>
<dbReference type="eggNOG" id="KOG0401">
    <property type="taxonomic scope" value="Eukaryota"/>
</dbReference>
<feature type="region of interest" description="Disordered" evidence="5">
    <location>
        <begin position="119"/>
        <end position="161"/>
    </location>
</feature>
<gene>
    <name evidence="8" type="primary">LOC104609132</name>
</gene>
<dbReference type="InterPro" id="IPR003890">
    <property type="entry name" value="MIF4G-like_typ-3"/>
</dbReference>
<protein>
    <submittedName>
        <fullName evidence="8">Eukaryotic translation initiation factor-like</fullName>
    </submittedName>
</protein>
<evidence type="ECO:0000256" key="2">
    <source>
        <dbReference type="ARBA" id="ARBA00022540"/>
    </source>
</evidence>